<evidence type="ECO:0000256" key="4">
    <source>
        <dbReference type="ARBA" id="ARBA00022960"/>
    </source>
</evidence>
<evidence type="ECO:0000259" key="8">
    <source>
        <dbReference type="PROSITE" id="PS52029"/>
    </source>
</evidence>
<feature type="active site" description="Nucleophile" evidence="7">
    <location>
        <position position="161"/>
    </location>
</feature>
<keyword evidence="3" id="KW-0808">Transferase</keyword>
<evidence type="ECO:0000256" key="7">
    <source>
        <dbReference type="PROSITE-ProRule" id="PRU01373"/>
    </source>
</evidence>
<evidence type="ECO:0000256" key="5">
    <source>
        <dbReference type="ARBA" id="ARBA00022984"/>
    </source>
</evidence>
<protein>
    <submittedName>
        <fullName evidence="9">Murein L,D-transpeptidase YafK</fullName>
    </submittedName>
</protein>
<dbReference type="EMBL" id="FPKU01000002">
    <property type="protein sequence ID" value="SFZ85780.1"/>
    <property type="molecule type" value="Genomic_DNA"/>
</dbReference>
<organism evidence="9 10">
    <name type="scientific">Devosia enhydra</name>
    <dbReference type="NCBI Taxonomy" id="665118"/>
    <lineage>
        <taxon>Bacteria</taxon>
        <taxon>Pseudomonadati</taxon>
        <taxon>Pseudomonadota</taxon>
        <taxon>Alphaproteobacteria</taxon>
        <taxon>Hyphomicrobiales</taxon>
        <taxon>Devosiaceae</taxon>
        <taxon>Devosia</taxon>
    </lineage>
</organism>
<gene>
    <name evidence="9" type="ORF">SAMN02983003_2950</name>
</gene>
<dbReference type="GO" id="GO:0008360">
    <property type="term" value="P:regulation of cell shape"/>
    <property type="evidence" value="ECO:0007669"/>
    <property type="project" value="UniProtKB-UniRule"/>
</dbReference>
<dbReference type="PANTHER" id="PTHR36699">
    <property type="entry name" value="LD-TRANSPEPTIDASE"/>
    <property type="match status" value="1"/>
</dbReference>
<evidence type="ECO:0000256" key="1">
    <source>
        <dbReference type="ARBA" id="ARBA00004752"/>
    </source>
</evidence>
<keyword evidence="5 7" id="KW-0573">Peptidoglycan synthesis</keyword>
<dbReference type="STRING" id="665118.SAMN02983003_2950"/>
<evidence type="ECO:0000313" key="10">
    <source>
        <dbReference type="Proteomes" id="UP000183447"/>
    </source>
</evidence>
<dbReference type="AlphaFoldDB" id="A0A1K2I1Z6"/>
<feature type="domain" description="L,D-TPase catalytic" evidence="8">
    <location>
        <begin position="61"/>
        <end position="192"/>
    </location>
</feature>
<dbReference type="Proteomes" id="UP000183447">
    <property type="component" value="Unassembled WGS sequence"/>
</dbReference>
<dbReference type="OrthoDB" id="9809748at2"/>
<dbReference type="GO" id="GO:0071555">
    <property type="term" value="P:cell wall organization"/>
    <property type="evidence" value="ECO:0007669"/>
    <property type="project" value="UniProtKB-UniRule"/>
</dbReference>
<comment type="similarity">
    <text evidence="2">Belongs to the YkuD family.</text>
</comment>
<evidence type="ECO:0000256" key="3">
    <source>
        <dbReference type="ARBA" id="ARBA00022679"/>
    </source>
</evidence>
<reference evidence="9 10" key="1">
    <citation type="submission" date="2016-11" db="EMBL/GenBank/DDBJ databases">
        <authorList>
            <person name="Jaros S."/>
            <person name="Januszkiewicz K."/>
            <person name="Wedrychowicz H."/>
        </authorList>
    </citation>
    <scope>NUCLEOTIDE SEQUENCE [LARGE SCALE GENOMIC DNA]</scope>
    <source>
        <strain evidence="9 10">ATCC 23634</strain>
    </source>
</reference>
<evidence type="ECO:0000256" key="6">
    <source>
        <dbReference type="ARBA" id="ARBA00023316"/>
    </source>
</evidence>
<name>A0A1K2I1Z6_9HYPH</name>
<dbReference type="InterPro" id="IPR038063">
    <property type="entry name" value="Transpep_catalytic_dom"/>
</dbReference>
<sequence length="258" mass="28132">MRRAVLALSILAIGAALLAVLTTMIDDRPAPRREPAPRQSFDRAPLAASLAAAGHRLGDAAHVRIYKQEARLELWLEAADGRYRLFRSYEICAFSGDLGPKFREGDRQAPEGFYKVRTAQLNPASRHHLAFNLGFPNEYDRQHGRTGSALMVHGGCSSVGCYAITDAHVDEVYAVVEAALRQGQDGVDVHVFPFAMSPDAVAAAEAADHPHADFWANLLEGHALFVRTGRPPGVAACNGRYVFDRRDAGCEPIMGWQA</sequence>
<dbReference type="GO" id="GO:0009252">
    <property type="term" value="P:peptidoglycan biosynthetic process"/>
    <property type="evidence" value="ECO:0007669"/>
    <property type="project" value="UniProtKB-KW"/>
</dbReference>
<dbReference type="Pfam" id="PF03734">
    <property type="entry name" value="YkuD"/>
    <property type="match status" value="1"/>
</dbReference>
<keyword evidence="10" id="KW-1185">Reference proteome</keyword>
<dbReference type="PROSITE" id="PS52029">
    <property type="entry name" value="LD_TPASE"/>
    <property type="match status" value="1"/>
</dbReference>
<dbReference type="SUPFAM" id="SSF141523">
    <property type="entry name" value="L,D-transpeptidase catalytic domain-like"/>
    <property type="match status" value="1"/>
</dbReference>
<dbReference type="InterPro" id="IPR005490">
    <property type="entry name" value="LD_TPept_cat_dom"/>
</dbReference>
<evidence type="ECO:0000256" key="2">
    <source>
        <dbReference type="ARBA" id="ARBA00005992"/>
    </source>
</evidence>
<keyword evidence="6 7" id="KW-0961">Cell wall biogenesis/degradation</keyword>
<proteinExistence type="inferred from homology"/>
<keyword evidence="4 7" id="KW-0133">Cell shape</keyword>
<accession>A0A1K2I1Z6</accession>
<evidence type="ECO:0000313" key="9">
    <source>
        <dbReference type="EMBL" id="SFZ85780.1"/>
    </source>
</evidence>
<dbReference type="PANTHER" id="PTHR36699:SF1">
    <property type="entry name" value="L,D-TRANSPEPTIDASE YAFK-RELATED"/>
    <property type="match status" value="1"/>
</dbReference>
<dbReference type="RefSeq" id="WP_072344459.1">
    <property type="nucleotide sequence ID" value="NZ_FPKU01000002.1"/>
</dbReference>
<comment type="pathway">
    <text evidence="1 7">Cell wall biogenesis; peptidoglycan biosynthesis.</text>
</comment>
<dbReference type="GO" id="GO:0016740">
    <property type="term" value="F:transferase activity"/>
    <property type="evidence" value="ECO:0007669"/>
    <property type="project" value="UniProtKB-KW"/>
</dbReference>
<feature type="active site" description="Proton donor/acceptor" evidence="7">
    <location>
        <position position="153"/>
    </location>
</feature>
<dbReference type="GO" id="GO:0004180">
    <property type="term" value="F:carboxypeptidase activity"/>
    <property type="evidence" value="ECO:0007669"/>
    <property type="project" value="UniProtKB-ARBA"/>
</dbReference>